<dbReference type="KEGG" id="blac:94351313"/>
<evidence type="ECO:0000313" key="2">
    <source>
        <dbReference type="Proteomes" id="UP000294530"/>
    </source>
</evidence>
<dbReference type="Proteomes" id="UP000294530">
    <property type="component" value="Unassembled WGS sequence"/>
</dbReference>
<accession>A0A976IE19</accession>
<dbReference type="GeneID" id="94351313"/>
<sequence length="62" mass="6744">MIRQSTALLGGSRAFEFAMCLVQGLPLTLECAKDNAPAQSLTVLKFYLKLLLESISTERSAP</sequence>
<dbReference type="AlphaFoldDB" id="A0A976IE19"/>
<evidence type="ECO:0000313" key="1">
    <source>
        <dbReference type="EMBL" id="TDH68100.1"/>
    </source>
</evidence>
<dbReference type="RefSeq" id="XP_067817599.1">
    <property type="nucleotide sequence ID" value="XM_067965642.1"/>
</dbReference>
<keyword evidence="2" id="KW-1185">Reference proteome</keyword>
<organism evidence="1 2">
    <name type="scientific">Bremia lactucae</name>
    <name type="common">Lettuce downy mildew</name>
    <dbReference type="NCBI Taxonomy" id="4779"/>
    <lineage>
        <taxon>Eukaryota</taxon>
        <taxon>Sar</taxon>
        <taxon>Stramenopiles</taxon>
        <taxon>Oomycota</taxon>
        <taxon>Peronosporomycetes</taxon>
        <taxon>Peronosporales</taxon>
        <taxon>Peronosporaceae</taxon>
        <taxon>Bremia</taxon>
    </lineage>
</organism>
<reference evidence="1 2" key="1">
    <citation type="journal article" date="2021" name="Genome Biol.">
        <title>AFLAP: assembly-free linkage analysis pipeline using k-mers from genome sequencing data.</title>
        <authorList>
            <person name="Fletcher K."/>
            <person name="Zhang L."/>
            <person name="Gil J."/>
            <person name="Han R."/>
            <person name="Cavanaugh K."/>
            <person name="Michelmore R."/>
        </authorList>
    </citation>
    <scope>NUCLEOTIDE SEQUENCE [LARGE SCALE GENOMIC DNA]</scope>
    <source>
        <strain evidence="1 2">SF5</strain>
    </source>
</reference>
<name>A0A976IE19_BRELC</name>
<dbReference type="EMBL" id="SHOA02000017">
    <property type="protein sequence ID" value="TDH68100.1"/>
    <property type="molecule type" value="Genomic_DNA"/>
</dbReference>
<comment type="caution">
    <text evidence="1">The sequence shown here is derived from an EMBL/GenBank/DDBJ whole genome shotgun (WGS) entry which is preliminary data.</text>
</comment>
<proteinExistence type="predicted"/>
<gene>
    <name evidence="1" type="ORF">CCR75_007584</name>
</gene>
<protein>
    <submittedName>
        <fullName evidence="1">Uncharacterized protein</fullName>
    </submittedName>
</protein>